<dbReference type="CDD" id="cd06222">
    <property type="entry name" value="RNase_H_like"/>
    <property type="match status" value="1"/>
</dbReference>
<feature type="domain" description="RNase H type-1" evidence="1">
    <location>
        <begin position="16"/>
        <end position="79"/>
    </location>
</feature>
<protein>
    <recommendedName>
        <fullName evidence="1">RNase H type-1 domain-containing protein</fullName>
    </recommendedName>
</protein>
<dbReference type="InterPro" id="IPR002156">
    <property type="entry name" value="RNaseH_domain"/>
</dbReference>
<dbReference type="AlphaFoldDB" id="A0A2P6R973"/>
<dbReference type="STRING" id="74649.A0A2P6R973"/>
<dbReference type="InterPro" id="IPR044730">
    <property type="entry name" value="RNase_H-like_dom_plant"/>
</dbReference>
<name>A0A2P6R973_ROSCH</name>
<evidence type="ECO:0000259" key="1">
    <source>
        <dbReference type="Pfam" id="PF13456"/>
    </source>
</evidence>
<reference evidence="2 3" key="1">
    <citation type="journal article" date="2018" name="Nat. Genet.">
        <title>The Rosa genome provides new insights in the design of modern roses.</title>
        <authorList>
            <person name="Bendahmane M."/>
        </authorList>
    </citation>
    <scope>NUCLEOTIDE SEQUENCE [LARGE SCALE GENOMIC DNA]</scope>
    <source>
        <strain evidence="3">cv. Old Blush</strain>
    </source>
</reference>
<dbReference type="Pfam" id="PF13456">
    <property type="entry name" value="RVT_3"/>
    <property type="match status" value="1"/>
</dbReference>
<gene>
    <name evidence="2" type="ORF">RchiOBHm_Chr3g0463401</name>
</gene>
<dbReference type="GO" id="GO:0003676">
    <property type="term" value="F:nucleic acid binding"/>
    <property type="evidence" value="ECO:0007669"/>
    <property type="project" value="InterPro"/>
</dbReference>
<dbReference type="SUPFAM" id="SSF56112">
    <property type="entry name" value="Protein kinase-like (PK-like)"/>
    <property type="match status" value="1"/>
</dbReference>
<dbReference type="Gramene" id="PRQ42972">
    <property type="protein sequence ID" value="PRQ42972"/>
    <property type="gene ID" value="RchiOBHm_Chr3g0463401"/>
</dbReference>
<evidence type="ECO:0000313" key="2">
    <source>
        <dbReference type="EMBL" id="PRQ42972.1"/>
    </source>
</evidence>
<keyword evidence="3" id="KW-1185">Reference proteome</keyword>
<dbReference type="GO" id="GO:0004523">
    <property type="term" value="F:RNA-DNA hybrid ribonuclease activity"/>
    <property type="evidence" value="ECO:0007669"/>
    <property type="project" value="InterPro"/>
</dbReference>
<dbReference type="GO" id="GO:0016020">
    <property type="term" value="C:membrane"/>
    <property type="evidence" value="ECO:0007669"/>
    <property type="project" value="TreeGrafter"/>
</dbReference>
<dbReference type="InterPro" id="IPR011009">
    <property type="entry name" value="Kinase-like_dom_sf"/>
</dbReference>
<dbReference type="Gene3D" id="1.10.510.10">
    <property type="entry name" value="Transferase(Phosphotransferase) domain 1"/>
    <property type="match status" value="1"/>
</dbReference>
<dbReference type="InterPro" id="IPR051564">
    <property type="entry name" value="LRR_receptor-like_kinase"/>
</dbReference>
<dbReference type="PANTHER" id="PTHR48055:SF55">
    <property type="entry name" value="PROTEIN KINASE DOMAIN-CONTAINING PROTEIN"/>
    <property type="match status" value="1"/>
</dbReference>
<comment type="caution">
    <text evidence="2">The sequence shown here is derived from an EMBL/GenBank/DDBJ whole genome shotgun (WGS) entry which is preliminary data.</text>
</comment>
<sequence>MVAHVGAFSSSLDIPSSIAAEVMVVIKAIKLAWVRDWKHIWLEVDSSLILNFLHSPQMVADALANFGASVWHGRSNFRSGRYIYSYGILLLEMFTGKRTTDDMFKDHLSIHQFAAMALPDLVMDIADPSLLLETDDKDDDRSCNDIQELTRYQDHPQVNARRFEECLVSVIQIGLSCSALSPRERVLMGIIVNKMKAIRDSLSQLKMQQQHRIQN</sequence>
<proteinExistence type="predicted"/>
<dbReference type="PANTHER" id="PTHR48055">
    <property type="entry name" value="LEUCINE-RICH REPEAT RECEPTOR PROTEIN KINASE EMS1"/>
    <property type="match status" value="1"/>
</dbReference>
<dbReference type="Proteomes" id="UP000238479">
    <property type="component" value="Chromosome 3"/>
</dbReference>
<accession>A0A2P6R973</accession>
<dbReference type="EMBL" id="PDCK01000041">
    <property type="protein sequence ID" value="PRQ42972.1"/>
    <property type="molecule type" value="Genomic_DNA"/>
</dbReference>
<evidence type="ECO:0000313" key="3">
    <source>
        <dbReference type="Proteomes" id="UP000238479"/>
    </source>
</evidence>
<organism evidence="2 3">
    <name type="scientific">Rosa chinensis</name>
    <name type="common">China rose</name>
    <dbReference type="NCBI Taxonomy" id="74649"/>
    <lineage>
        <taxon>Eukaryota</taxon>
        <taxon>Viridiplantae</taxon>
        <taxon>Streptophyta</taxon>
        <taxon>Embryophyta</taxon>
        <taxon>Tracheophyta</taxon>
        <taxon>Spermatophyta</taxon>
        <taxon>Magnoliopsida</taxon>
        <taxon>eudicotyledons</taxon>
        <taxon>Gunneridae</taxon>
        <taxon>Pentapetalae</taxon>
        <taxon>rosids</taxon>
        <taxon>fabids</taxon>
        <taxon>Rosales</taxon>
        <taxon>Rosaceae</taxon>
        <taxon>Rosoideae</taxon>
        <taxon>Rosoideae incertae sedis</taxon>
        <taxon>Rosa</taxon>
    </lineage>
</organism>